<evidence type="ECO:0000313" key="6">
    <source>
        <dbReference type="Proteomes" id="UP000280834"/>
    </source>
</evidence>
<evidence type="ECO:0000256" key="1">
    <source>
        <dbReference type="ARBA" id="ARBA00022801"/>
    </source>
</evidence>
<dbReference type="Pfam" id="PF22666">
    <property type="entry name" value="Glyco_hydro_2_N2"/>
    <property type="match status" value="1"/>
</dbReference>
<reference evidence="7" key="1">
    <citation type="submission" date="2017-02" db="UniProtKB">
        <authorList>
            <consortium name="WormBaseParasite"/>
        </authorList>
    </citation>
    <scope>IDENTIFICATION</scope>
</reference>
<gene>
    <name evidence="5" type="ORF">BTMF_LOCUS2708</name>
</gene>
<protein>
    <submittedName>
        <fullName evidence="7">Glyco_hydro_2_N domain-containing protein</fullName>
    </submittedName>
</protein>
<organism evidence="7">
    <name type="scientific">Brugia timori</name>
    <dbReference type="NCBI Taxonomy" id="42155"/>
    <lineage>
        <taxon>Eukaryota</taxon>
        <taxon>Metazoa</taxon>
        <taxon>Ecdysozoa</taxon>
        <taxon>Nematoda</taxon>
        <taxon>Chromadorea</taxon>
        <taxon>Rhabditida</taxon>
        <taxon>Spirurina</taxon>
        <taxon>Spiruromorpha</taxon>
        <taxon>Filarioidea</taxon>
        <taxon>Onchocercidae</taxon>
        <taxon>Brugia</taxon>
    </lineage>
</organism>
<dbReference type="GO" id="GO:0006516">
    <property type="term" value="P:glycoprotein catabolic process"/>
    <property type="evidence" value="ECO:0007669"/>
    <property type="project" value="TreeGrafter"/>
</dbReference>
<evidence type="ECO:0000256" key="2">
    <source>
        <dbReference type="ARBA" id="ARBA00023295"/>
    </source>
</evidence>
<dbReference type="STRING" id="42155.A0A0R3QAM7"/>
<evidence type="ECO:0000259" key="4">
    <source>
        <dbReference type="Pfam" id="PF22666"/>
    </source>
</evidence>
<dbReference type="AlphaFoldDB" id="A0A0R3QAM7"/>
<keyword evidence="3" id="KW-0732">Signal</keyword>
<dbReference type="InterPro" id="IPR050887">
    <property type="entry name" value="Beta-mannosidase_GH2"/>
</dbReference>
<dbReference type="Gene3D" id="2.60.120.260">
    <property type="entry name" value="Galactose-binding domain-like"/>
    <property type="match status" value="1"/>
</dbReference>
<keyword evidence="1" id="KW-0378">Hydrolase</keyword>
<accession>A0A0R3QAM7</accession>
<feature type="domain" description="Beta-mannosidase-like galactose-binding" evidence="4">
    <location>
        <begin position="32"/>
        <end position="161"/>
    </location>
</feature>
<evidence type="ECO:0000313" key="7">
    <source>
        <dbReference type="WBParaSite" id="BTMF_0000339601-mRNA-1"/>
    </source>
</evidence>
<dbReference type="InterPro" id="IPR008979">
    <property type="entry name" value="Galactose-bd-like_sf"/>
</dbReference>
<dbReference type="SUPFAM" id="SSF49785">
    <property type="entry name" value="Galactose-binding domain-like"/>
    <property type="match status" value="1"/>
</dbReference>
<evidence type="ECO:0000256" key="3">
    <source>
        <dbReference type="SAM" id="SignalP"/>
    </source>
</evidence>
<keyword evidence="2" id="KW-0326">Glycosidase</keyword>
<feature type="chain" id="PRO_5043130590" evidence="3">
    <location>
        <begin position="22"/>
        <end position="163"/>
    </location>
</feature>
<proteinExistence type="predicted"/>
<dbReference type="Proteomes" id="UP000280834">
    <property type="component" value="Unassembled WGS sequence"/>
</dbReference>
<dbReference type="EMBL" id="UZAG01002296">
    <property type="protein sequence ID" value="VDO13163.1"/>
    <property type="molecule type" value="Genomic_DNA"/>
</dbReference>
<dbReference type="InterPro" id="IPR054593">
    <property type="entry name" value="Beta-mannosidase-like_N2"/>
</dbReference>
<name>A0A0R3QAM7_9BILA</name>
<dbReference type="PANTHER" id="PTHR43730:SF1">
    <property type="entry name" value="BETA-MANNOSIDASE"/>
    <property type="match status" value="1"/>
</dbReference>
<feature type="signal peptide" evidence="3">
    <location>
        <begin position="1"/>
        <end position="21"/>
    </location>
</feature>
<reference evidence="5 6" key="2">
    <citation type="submission" date="2018-11" db="EMBL/GenBank/DDBJ databases">
        <authorList>
            <consortium name="Pathogen Informatics"/>
        </authorList>
    </citation>
    <scope>NUCLEOTIDE SEQUENCE [LARGE SCALE GENOMIC DNA]</scope>
</reference>
<keyword evidence="6" id="KW-1185">Reference proteome</keyword>
<dbReference type="GO" id="GO:0004567">
    <property type="term" value="F:beta-mannosidase activity"/>
    <property type="evidence" value="ECO:0007669"/>
    <property type="project" value="TreeGrafter"/>
</dbReference>
<dbReference type="WBParaSite" id="BTMF_0000339601-mRNA-1">
    <property type="protein sequence ID" value="BTMF_0000339601-mRNA-1"/>
    <property type="gene ID" value="BTMF_0000339601"/>
</dbReference>
<evidence type="ECO:0000313" key="5">
    <source>
        <dbReference type="EMBL" id="VDO13163.1"/>
    </source>
</evidence>
<dbReference type="PANTHER" id="PTHR43730">
    <property type="entry name" value="BETA-MANNOSIDASE"/>
    <property type="match status" value="1"/>
</dbReference>
<sequence>MLLIVPLLLIFEFEFGRVVHSDENFHLDKFLWYFQSANGSIRGLARVPGDIYQDLLFADYISDPLLGENDSLLRWIPRTNWIYYTTFTIPKSWSTVKAMLLNAGGLDTVADVFFNDDLVLKTYNQFVSHLIPLKQWRIGKNYLRIEFKSPIMYAKQKSQEYQV</sequence>